<evidence type="ECO:0000256" key="3">
    <source>
        <dbReference type="ARBA" id="ARBA00022692"/>
    </source>
</evidence>
<evidence type="ECO:0000256" key="7">
    <source>
        <dbReference type="SAM" id="Phobius"/>
    </source>
</evidence>
<evidence type="ECO:0000259" key="8">
    <source>
        <dbReference type="Pfam" id="PF01694"/>
    </source>
</evidence>
<dbReference type="EMBL" id="CP072642">
    <property type="protein sequence ID" value="QUV94205.1"/>
    <property type="molecule type" value="Genomic_DNA"/>
</dbReference>
<dbReference type="InterPro" id="IPR035952">
    <property type="entry name" value="Rhomboid-like_sf"/>
</dbReference>
<dbReference type="SUPFAM" id="SSF144091">
    <property type="entry name" value="Rhomboid-like"/>
    <property type="match status" value="1"/>
</dbReference>
<reference evidence="9 10" key="1">
    <citation type="submission" date="2021-03" db="EMBL/GenBank/DDBJ databases">
        <title>Genomic and phenotypic characterization of Chloracidobacterium isolates provides evidence for multiple species.</title>
        <authorList>
            <person name="Saini M.K."/>
            <person name="Costas A.M.G."/>
            <person name="Tank M."/>
            <person name="Bryant D.A."/>
        </authorList>
    </citation>
    <scope>NUCLEOTIDE SEQUENCE [LARGE SCALE GENOMIC DNA]</scope>
    <source>
        <strain evidence="9 10">N</strain>
    </source>
</reference>
<dbReference type="PANTHER" id="PTHR43731">
    <property type="entry name" value="RHOMBOID PROTEASE"/>
    <property type="match status" value="1"/>
</dbReference>
<evidence type="ECO:0000256" key="1">
    <source>
        <dbReference type="ARBA" id="ARBA00004141"/>
    </source>
</evidence>
<feature type="domain" description="Peptidase S54 rhomboid" evidence="8">
    <location>
        <begin position="73"/>
        <end position="226"/>
    </location>
</feature>
<keyword evidence="5 7" id="KW-1133">Transmembrane helix</keyword>
<dbReference type="GO" id="GO:0008233">
    <property type="term" value="F:peptidase activity"/>
    <property type="evidence" value="ECO:0007669"/>
    <property type="project" value="UniProtKB-KW"/>
</dbReference>
<dbReference type="Proteomes" id="UP000677668">
    <property type="component" value="Chromosome 1"/>
</dbReference>
<sequence>MIPIHDDVPSSRFPFVTLGIIVANAGAFAFELLLTERQLQRFFYQFAVQPYEYFLYFSPYNQGRIELSDLIIPLFTSMFLHGGWFHFLGNMLYLWIFGDNVEDRMGHIKYLVFYLLCGLTASGAHIVSDPTSHIPSLGASGAIAGVLGAYICLYPHARVLVLVPIFILLYTFEVPAWVFLGIWILQNLASGIATLSVETAQSGGTAWWAHIGGFVTGLTLVWLFARRIPPRQIPYYEAYIPWDD</sequence>
<gene>
    <name evidence="9" type="ORF">J8C05_01755</name>
</gene>
<proteinExistence type="inferred from homology"/>
<evidence type="ECO:0000256" key="6">
    <source>
        <dbReference type="ARBA" id="ARBA00023136"/>
    </source>
</evidence>
<dbReference type="InterPro" id="IPR050925">
    <property type="entry name" value="Rhomboid_protease_S54"/>
</dbReference>
<dbReference type="PANTHER" id="PTHR43731:SF14">
    <property type="entry name" value="PRESENILIN-ASSOCIATED RHOMBOID-LIKE PROTEIN, MITOCHONDRIAL"/>
    <property type="match status" value="1"/>
</dbReference>
<feature type="transmembrane region" description="Helical" evidence="7">
    <location>
        <begin position="70"/>
        <end position="96"/>
    </location>
</feature>
<feature type="transmembrane region" description="Helical" evidence="7">
    <location>
        <begin position="160"/>
        <end position="185"/>
    </location>
</feature>
<organism evidence="9 10">
    <name type="scientific">Chloracidobacterium sp. N</name>
    <dbReference type="NCBI Taxonomy" id="2821540"/>
    <lineage>
        <taxon>Bacteria</taxon>
        <taxon>Pseudomonadati</taxon>
        <taxon>Acidobacteriota</taxon>
        <taxon>Terriglobia</taxon>
        <taxon>Terriglobales</taxon>
        <taxon>Acidobacteriaceae</taxon>
        <taxon>Chloracidobacterium</taxon>
        <taxon>Chloracidobacterium aggregatum</taxon>
    </lineage>
</organism>
<protein>
    <submittedName>
        <fullName evidence="9">Rhomboid family intramembrane serine protease</fullName>
    </submittedName>
</protein>
<dbReference type="Gene3D" id="1.20.1540.10">
    <property type="entry name" value="Rhomboid-like"/>
    <property type="match status" value="1"/>
</dbReference>
<feature type="transmembrane region" description="Helical" evidence="7">
    <location>
        <begin position="108"/>
        <end position="128"/>
    </location>
</feature>
<comment type="similarity">
    <text evidence="2">Belongs to the peptidase S54 family.</text>
</comment>
<feature type="transmembrane region" description="Helical" evidence="7">
    <location>
        <begin position="205"/>
        <end position="225"/>
    </location>
</feature>
<keyword evidence="4" id="KW-0378">Hydrolase</keyword>
<feature type="transmembrane region" description="Helical" evidence="7">
    <location>
        <begin position="134"/>
        <end position="153"/>
    </location>
</feature>
<evidence type="ECO:0000313" key="9">
    <source>
        <dbReference type="EMBL" id="QUV94205.1"/>
    </source>
</evidence>
<dbReference type="Pfam" id="PF01694">
    <property type="entry name" value="Rhomboid"/>
    <property type="match status" value="1"/>
</dbReference>
<accession>A0ABX8B0Q7</accession>
<keyword evidence="9" id="KW-0645">Protease</keyword>
<evidence type="ECO:0000256" key="5">
    <source>
        <dbReference type="ARBA" id="ARBA00022989"/>
    </source>
</evidence>
<evidence type="ECO:0000256" key="2">
    <source>
        <dbReference type="ARBA" id="ARBA00009045"/>
    </source>
</evidence>
<dbReference type="RefSeq" id="WP_211422515.1">
    <property type="nucleotide sequence ID" value="NZ_CP072642.1"/>
</dbReference>
<keyword evidence="10" id="KW-1185">Reference proteome</keyword>
<dbReference type="GO" id="GO:0006508">
    <property type="term" value="P:proteolysis"/>
    <property type="evidence" value="ECO:0007669"/>
    <property type="project" value="UniProtKB-KW"/>
</dbReference>
<keyword evidence="3 7" id="KW-0812">Transmembrane</keyword>
<dbReference type="InterPro" id="IPR022764">
    <property type="entry name" value="Peptidase_S54_rhomboid_dom"/>
</dbReference>
<feature type="transmembrane region" description="Helical" evidence="7">
    <location>
        <begin position="12"/>
        <end position="30"/>
    </location>
</feature>
<evidence type="ECO:0000313" key="10">
    <source>
        <dbReference type="Proteomes" id="UP000677668"/>
    </source>
</evidence>
<evidence type="ECO:0000256" key="4">
    <source>
        <dbReference type="ARBA" id="ARBA00022801"/>
    </source>
</evidence>
<name>A0ABX8B0Q7_9BACT</name>
<comment type="subcellular location">
    <subcellularLocation>
        <location evidence="1">Membrane</location>
        <topology evidence="1">Multi-pass membrane protein</topology>
    </subcellularLocation>
</comment>
<keyword evidence="6 7" id="KW-0472">Membrane</keyword>